<reference evidence="1" key="1">
    <citation type="journal article" date="2019" name="Philos. Trans. R. Soc. Lond., B, Biol. Sci.">
        <title>Targeted metagenomic recovery of four divergent viruses reveals shared and distinctive characteristics of giant viruses of marine eukaryotes.</title>
        <authorList>
            <person name="Needham D.M."/>
            <person name="Poirier C."/>
            <person name="Hehenberger E."/>
            <person name="Jimenez V."/>
            <person name="Swalwell J.E."/>
            <person name="Santoro A.E."/>
            <person name="Worden A.Z."/>
        </authorList>
    </citation>
    <scope>NUCLEOTIDE SEQUENCE</scope>
    <source>
        <strain evidence="1">OPacV-421</strain>
    </source>
</reference>
<dbReference type="InterPro" id="IPR036915">
    <property type="entry name" value="Cyclin-like_sf"/>
</dbReference>
<dbReference type="InterPro" id="IPR013922">
    <property type="entry name" value="Cyclin_PHO80-like"/>
</dbReference>
<evidence type="ECO:0008006" key="2">
    <source>
        <dbReference type="Google" id="ProtNLM"/>
    </source>
</evidence>
<dbReference type="PANTHER" id="PTHR15615:SF108">
    <property type="entry name" value="PROTEIN CNPPD1"/>
    <property type="match status" value="1"/>
</dbReference>
<dbReference type="Pfam" id="PF08613">
    <property type="entry name" value="Cyclin"/>
    <property type="match status" value="1"/>
</dbReference>
<proteinExistence type="predicted"/>
<dbReference type="SUPFAM" id="SSF47954">
    <property type="entry name" value="Cyclin-like"/>
    <property type="match status" value="1"/>
</dbReference>
<dbReference type="EMBL" id="MN448295">
    <property type="protein sequence ID" value="QFG74877.1"/>
    <property type="molecule type" value="Genomic_DNA"/>
</dbReference>
<dbReference type="Gene3D" id="1.10.472.10">
    <property type="entry name" value="Cyclin-like"/>
    <property type="match status" value="1"/>
</dbReference>
<sequence>MLIRSNSTNTFILHYGCVCAPNLSLLITAISKCLLEISVIQTNKFVVKDHFFLPKEQKLYNFNTYDIQAFLQLLNVKGQLSIDVNIHALIYILRFVNENTNYKITKNNWILIVLLAYIVASKFCDDETIINKDFSYLYNDILSLKKLQMLEIEFLKNIQFNLYISPKDYTEIYFELLNNY</sequence>
<dbReference type="PANTHER" id="PTHR15615">
    <property type="match status" value="1"/>
</dbReference>
<dbReference type="GO" id="GO:0019901">
    <property type="term" value="F:protein kinase binding"/>
    <property type="evidence" value="ECO:0007669"/>
    <property type="project" value="InterPro"/>
</dbReference>
<organism evidence="1">
    <name type="scientific">Megaviridae environmental sample</name>
    <dbReference type="NCBI Taxonomy" id="1737588"/>
    <lineage>
        <taxon>Viruses</taxon>
        <taxon>Varidnaviria</taxon>
        <taxon>Bamfordvirae</taxon>
        <taxon>Nucleocytoviricota</taxon>
        <taxon>Megaviricetes</taxon>
        <taxon>Imitervirales</taxon>
        <taxon>Mimiviridae</taxon>
        <taxon>environmental samples</taxon>
    </lineage>
</organism>
<accession>A0A5J6VMN9</accession>
<name>A0A5J6VMN9_9VIRU</name>
<evidence type="ECO:0000313" key="1">
    <source>
        <dbReference type="EMBL" id="QFG74877.1"/>
    </source>
</evidence>
<protein>
    <recommendedName>
        <fullName evidence="2">Cyclin N-terminal domain-containing protein</fullName>
    </recommendedName>
</protein>